<dbReference type="SUPFAM" id="SSF51261">
    <property type="entry name" value="Duplicated hybrid motif"/>
    <property type="match status" value="1"/>
</dbReference>
<feature type="domain" description="LysM" evidence="1">
    <location>
        <begin position="223"/>
        <end position="267"/>
    </location>
</feature>
<sequence length="415" mass="45416">MWQIFFERLLVPGYKGFLFGKKQINNIFFEPNPENGARFLPKSFHRLHLVHSIILMIFILNIINNFTTKNTYAEEFNKNSVLAKIFISEDGEEIVEKPVINNKKLNQPKSENILAELATIENKKYSPFGSPADSTDNNMLAILSQSGEALIKSGASPFLENTNTTGSANNTIQSYEVQAGDTLSSIAVKFNISVNTLLWENNLSLKSYIRPGEKLTILPASGVSYVVKAGDTISGIAKKFNASVNKILSYNKIDDSAAIKIKQKLIIPDAKPISTGSLVAKMPSAVKNIFSKPSSASGGDLFWPTVSRRITQYFSWRHTAIDIGAKSGAPIYAISGGRVERAGWSTGYGYNIVINHGNGLKSLYAHAQRLYVKTGDQISAGEVIGEVGSTGWSTGPHIHLEIIINGARVNPLSYL</sequence>
<organism evidence="2 3">
    <name type="scientific">Candidatus Kuenenbacteria bacterium GW2011_GWA2_42_15</name>
    <dbReference type="NCBI Taxonomy" id="1618677"/>
    <lineage>
        <taxon>Bacteria</taxon>
        <taxon>Candidatus Kueneniibacteriota</taxon>
    </lineage>
</organism>
<dbReference type="Pfam" id="PF01476">
    <property type="entry name" value="LysM"/>
    <property type="match status" value="2"/>
</dbReference>
<dbReference type="SUPFAM" id="SSF54106">
    <property type="entry name" value="LysM domain"/>
    <property type="match status" value="1"/>
</dbReference>
<evidence type="ECO:0000313" key="3">
    <source>
        <dbReference type="Proteomes" id="UP000034516"/>
    </source>
</evidence>
<reference evidence="2 3" key="1">
    <citation type="journal article" date="2015" name="Nature">
        <title>rRNA introns, odd ribosomes, and small enigmatic genomes across a large radiation of phyla.</title>
        <authorList>
            <person name="Brown C.T."/>
            <person name="Hug L.A."/>
            <person name="Thomas B.C."/>
            <person name="Sharon I."/>
            <person name="Castelle C.J."/>
            <person name="Singh A."/>
            <person name="Wilkins M.J."/>
            <person name="Williams K.H."/>
            <person name="Banfield J.F."/>
        </authorList>
    </citation>
    <scope>NUCLEOTIDE SEQUENCE [LARGE SCALE GENOMIC DNA]</scope>
</reference>
<dbReference type="InterPro" id="IPR018392">
    <property type="entry name" value="LysM"/>
</dbReference>
<protein>
    <submittedName>
        <fullName evidence="2">Peptidase M23</fullName>
    </submittedName>
</protein>
<dbReference type="Gene3D" id="2.70.70.10">
    <property type="entry name" value="Glucose Permease (Domain IIA)"/>
    <property type="match status" value="1"/>
</dbReference>
<dbReference type="Gene3D" id="3.10.350.10">
    <property type="entry name" value="LysM domain"/>
    <property type="match status" value="2"/>
</dbReference>
<dbReference type="AlphaFoldDB" id="A0A0G0Z3E4"/>
<dbReference type="InterPro" id="IPR016047">
    <property type="entry name" value="M23ase_b-sheet_dom"/>
</dbReference>
<dbReference type="PROSITE" id="PS51782">
    <property type="entry name" value="LYSM"/>
    <property type="match status" value="2"/>
</dbReference>
<dbReference type="InterPro" id="IPR036779">
    <property type="entry name" value="LysM_dom_sf"/>
</dbReference>
<dbReference type="Proteomes" id="UP000034516">
    <property type="component" value="Unassembled WGS sequence"/>
</dbReference>
<dbReference type="CDD" id="cd12797">
    <property type="entry name" value="M23_peptidase"/>
    <property type="match status" value="1"/>
</dbReference>
<dbReference type="PANTHER" id="PTHR21666">
    <property type="entry name" value="PEPTIDASE-RELATED"/>
    <property type="match status" value="1"/>
</dbReference>
<evidence type="ECO:0000313" key="2">
    <source>
        <dbReference type="EMBL" id="KKS43257.1"/>
    </source>
</evidence>
<comment type="caution">
    <text evidence="2">The sequence shown here is derived from an EMBL/GenBank/DDBJ whole genome shotgun (WGS) entry which is preliminary data.</text>
</comment>
<gene>
    <name evidence="2" type="ORF">UV02_C0003G0011</name>
</gene>
<dbReference type="PANTHER" id="PTHR21666:SF270">
    <property type="entry name" value="MUREIN HYDROLASE ACTIVATOR ENVC"/>
    <property type="match status" value="1"/>
</dbReference>
<dbReference type="InterPro" id="IPR050570">
    <property type="entry name" value="Cell_wall_metabolism_enzyme"/>
</dbReference>
<accession>A0A0G0Z3E4</accession>
<name>A0A0G0Z3E4_9BACT</name>
<feature type="domain" description="LysM" evidence="1">
    <location>
        <begin position="173"/>
        <end position="217"/>
    </location>
</feature>
<dbReference type="GO" id="GO:0004222">
    <property type="term" value="F:metalloendopeptidase activity"/>
    <property type="evidence" value="ECO:0007669"/>
    <property type="project" value="TreeGrafter"/>
</dbReference>
<evidence type="ECO:0000259" key="1">
    <source>
        <dbReference type="PROSITE" id="PS51782"/>
    </source>
</evidence>
<dbReference type="SMART" id="SM00257">
    <property type="entry name" value="LysM"/>
    <property type="match status" value="2"/>
</dbReference>
<dbReference type="EMBL" id="LCCW01000003">
    <property type="protein sequence ID" value="KKS43257.1"/>
    <property type="molecule type" value="Genomic_DNA"/>
</dbReference>
<dbReference type="CDD" id="cd00118">
    <property type="entry name" value="LysM"/>
    <property type="match status" value="2"/>
</dbReference>
<dbReference type="InterPro" id="IPR011055">
    <property type="entry name" value="Dup_hybrid_motif"/>
</dbReference>
<dbReference type="Pfam" id="PF01551">
    <property type="entry name" value="Peptidase_M23"/>
    <property type="match status" value="1"/>
</dbReference>
<proteinExistence type="predicted"/>